<evidence type="ECO:0000256" key="1">
    <source>
        <dbReference type="SAM" id="Phobius"/>
    </source>
</evidence>
<dbReference type="STRING" id="1543381.LF63_0114245"/>
<dbReference type="Proteomes" id="UP000560000">
    <property type="component" value="Unassembled WGS sequence"/>
</dbReference>
<dbReference type="RefSeq" id="WP_043104212.1">
    <property type="nucleotide sequence ID" value="NZ_JACHET010000001.1"/>
</dbReference>
<keyword evidence="1" id="KW-0812">Transmembrane</keyword>
<proteinExistence type="predicted"/>
<accession>A0A099CSV2</accession>
<feature type="transmembrane region" description="Helical" evidence="1">
    <location>
        <begin position="142"/>
        <end position="159"/>
    </location>
</feature>
<name>A0A099CSV2_9GAMM</name>
<evidence type="ECO:0000313" key="4">
    <source>
        <dbReference type="Proteomes" id="UP000029708"/>
    </source>
</evidence>
<keyword evidence="1" id="KW-0472">Membrane</keyword>
<evidence type="ECO:0000313" key="2">
    <source>
        <dbReference type="EMBL" id="KGI76717.1"/>
    </source>
</evidence>
<feature type="transmembrane region" description="Helical" evidence="1">
    <location>
        <begin position="105"/>
        <end position="130"/>
    </location>
</feature>
<dbReference type="Pfam" id="PF09933">
    <property type="entry name" value="DUF2165"/>
    <property type="match status" value="1"/>
</dbReference>
<dbReference type="Proteomes" id="UP000029708">
    <property type="component" value="Unassembled WGS sequence"/>
</dbReference>
<keyword evidence="4" id="KW-1185">Reference proteome</keyword>
<dbReference type="AlphaFoldDB" id="A0A099CSV2"/>
<dbReference type="EMBL" id="JACHET010000001">
    <property type="protein sequence ID" value="MBB6185055.1"/>
    <property type="molecule type" value="Genomic_DNA"/>
</dbReference>
<feature type="transmembrane region" description="Helical" evidence="1">
    <location>
        <begin position="58"/>
        <end position="84"/>
    </location>
</feature>
<evidence type="ECO:0000313" key="3">
    <source>
        <dbReference type="EMBL" id="MBB6185055.1"/>
    </source>
</evidence>
<dbReference type="EMBL" id="JROI01000016">
    <property type="protein sequence ID" value="KGI76717.1"/>
    <property type="molecule type" value="Genomic_DNA"/>
</dbReference>
<sequence>MAIRYLKIALVAFVGLQGWLYVAGNLANWNAGLGAIAYVIGMREHAIYPQHIVPALGHGWAVLAFVLILCGEFLVGALSLRGAWDLWVARKRTAADFNAAKTYAVLGPGMAMLVWFGGFIVLGGALFQMWQTTLGDGSFKDAFVYAVTAGLVLLIVQRADT</sequence>
<protein>
    <submittedName>
        <fullName evidence="3">Putative small integral membrane protein</fullName>
    </submittedName>
</protein>
<reference evidence="3 5" key="2">
    <citation type="submission" date="2020-08" db="EMBL/GenBank/DDBJ databases">
        <title>Genomic Encyclopedia of Type Strains, Phase IV (KMG-IV): sequencing the most valuable type-strain genomes for metagenomic binning, comparative biology and taxonomic classification.</title>
        <authorList>
            <person name="Goeker M."/>
        </authorList>
    </citation>
    <scope>NUCLEOTIDE SEQUENCE [LARGE SCALE GENOMIC DNA]</scope>
    <source>
        <strain evidence="3 5">DSM 107085</strain>
    </source>
</reference>
<evidence type="ECO:0000313" key="5">
    <source>
        <dbReference type="Proteomes" id="UP000560000"/>
    </source>
</evidence>
<organism evidence="2 4">
    <name type="scientific">Oleiagrimonas soli</name>
    <dbReference type="NCBI Taxonomy" id="1543381"/>
    <lineage>
        <taxon>Bacteria</taxon>
        <taxon>Pseudomonadati</taxon>
        <taxon>Pseudomonadota</taxon>
        <taxon>Gammaproteobacteria</taxon>
        <taxon>Lysobacterales</taxon>
        <taxon>Rhodanobacteraceae</taxon>
        <taxon>Oleiagrimonas</taxon>
    </lineage>
</organism>
<comment type="caution">
    <text evidence="2">The sequence shown here is derived from an EMBL/GenBank/DDBJ whole genome shotgun (WGS) entry which is preliminary data.</text>
</comment>
<keyword evidence="1" id="KW-1133">Transmembrane helix</keyword>
<reference evidence="2 4" key="1">
    <citation type="submission" date="2014-09" db="EMBL/GenBank/DDBJ databases">
        <title>Xanthomonadaceae 3.5X direct submission.</title>
        <authorList>
            <person name="Fang T."/>
            <person name="Wang H."/>
        </authorList>
    </citation>
    <scope>NUCLEOTIDE SEQUENCE [LARGE SCALE GENOMIC DNA]</scope>
    <source>
        <strain evidence="2 4">3.5X</strain>
    </source>
</reference>
<dbReference type="HOGENOM" id="CLU_110234_0_0_6"/>
<dbReference type="OrthoDB" id="7618855at2"/>
<gene>
    <name evidence="3" type="ORF">HNQ86_002400</name>
    <name evidence="2" type="ORF">LF63_0114245</name>
</gene>
<dbReference type="InterPro" id="IPR018681">
    <property type="entry name" value="DUF2165_transmembrane"/>
</dbReference>